<feature type="region of interest" description="Disordered" evidence="1">
    <location>
        <begin position="1"/>
        <end position="74"/>
    </location>
</feature>
<sequence>MNYKNVEMRDFVADDGIKDKTETDEESHERNEMNDENLEIRDFAVDDGIEDKTESDEENHERSDDSKDNDDREFCVDEDNIIPDVEVNMRDFYMNIDLEAEFLEKRLSKHRDNESDEVIEELDVINNDQWDSLDEGFDIERKRRVIIKELGKETRFSQGERHKVTFRIGQKYISKKKLNEKIQLHALETRRNIFFMKNNKMRLRVLYKGTVDFNDGQVGELTPCPWVIQGSRDYILELQSTNPDTIVKLEFDSEPNPSATSRSFKRMFVCLGVMKKGFRACMRDFLAFDGAFMKGPFPGQILTTIWGLRAAISQLFPCAEHRAVLDMLLNNLCEVFNRKLIEGRDNPLITCLEYIKEYMMKRICNVRCKTTLNDITNNGEKVGELHTYAHRVQWLETWKTACVYKTGRPKKKRNQSIKEKSQKK</sequence>
<feature type="compositionally biased region" description="Basic and acidic residues" evidence="1">
    <location>
        <begin position="1"/>
        <end position="44"/>
    </location>
</feature>
<dbReference type="AlphaFoldDB" id="A0A9R1WHI6"/>
<organism evidence="2 3">
    <name type="scientific">Lactuca sativa</name>
    <name type="common">Garden lettuce</name>
    <dbReference type="NCBI Taxonomy" id="4236"/>
    <lineage>
        <taxon>Eukaryota</taxon>
        <taxon>Viridiplantae</taxon>
        <taxon>Streptophyta</taxon>
        <taxon>Embryophyta</taxon>
        <taxon>Tracheophyta</taxon>
        <taxon>Spermatophyta</taxon>
        <taxon>Magnoliopsida</taxon>
        <taxon>eudicotyledons</taxon>
        <taxon>Gunneridae</taxon>
        <taxon>Pentapetalae</taxon>
        <taxon>asterids</taxon>
        <taxon>campanulids</taxon>
        <taxon>Asterales</taxon>
        <taxon>Asteraceae</taxon>
        <taxon>Cichorioideae</taxon>
        <taxon>Cichorieae</taxon>
        <taxon>Lactucinae</taxon>
        <taxon>Lactuca</taxon>
    </lineage>
</organism>
<name>A0A9R1WHI6_LACSA</name>
<dbReference type="Proteomes" id="UP000235145">
    <property type="component" value="Unassembled WGS sequence"/>
</dbReference>
<gene>
    <name evidence="2" type="ORF">LSAT_V11C100033830</name>
</gene>
<comment type="caution">
    <text evidence="2">The sequence shown here is derived from an EMBL/GenBank/DDBJ whole genome shotgun (WGS) entry which is preliminary data.</text>
</comment>
<proteinExistence type="predicted"/>
<feature type="compositionally biased region" description="Acidic residues" evidence="1">
    <location>
        <begin position="45"/>
        <end position="58"/>
    </location>
</feature>
<dbReference type="PANTHER" id="PTHR31973:SF190">
    <property type="entry name" value="MULE TRANSPOSASE DOMAIN-CONTAINING PROTEIN"/>
    <property type="match status" value="1"/>
</dbReference>
<evidence type="ECO:0000313" key="3">
    <source>
        <dbReference type="Proteomes" id="UP000235145"/>
    </source>
</evidence>
<feature type="compositionally biased region" description="Basic and acidic residues" evidence="1">
    <location>
        <begin position="59"/>
        <end position="74"/>
    </location>
</feature>
<evidence type="ECO:0000313" key="2">
    <source>
        <dbReference type="EMBL" id="KAJ0225320.1"/>
    </source>
</evidence>
<dbReference type="PANTHER" id="PTHR31973">
    <property type="entry name" value="POLYPROTEIN, PUTATIVE-RELATED"/>
    <property type="match status" value="1"/>
</dbReference>
<reference evidence="2 3" key="1">
    <citation type="journal article" date="2017" name="Nat. Commun.">
        <title>Genome assembly with in vitro proximity ligation data and whole-genome triplication in lettuce.</title>
        <authorList>
            <person name="Reyes-Chin-Wo S."/>
            <person name="Wang Z."/>
            <person name="Yang X."/>
            <person name="Kozik A."/>
            <person name="Arikit S."/>
            <person name="Song C."/>
            <person name="Xia L."/>
            <person name="Froenicke L."/>
            <person name="Lavelle D.O."/>
            <person name="Truco M.J."/>
            <person name="Xia R."/>
            <person name="Zhu S."/>
            <person name="Xu C."/>
            <person name="Xu H."/>
            <person name="Xu X."/>
            <person name="Cox K."/>
            <person name="Korf I."/>
            <person name="Meyers B.C."/>
            <person name="Michelmore R.W."/>
        </authorList>
    </citation>
    <scope>NUCLEOTIDE SEQUENCE [LARGE SCALE GENOMIC DNA]</scope>
    <source>
        <strain evidence="3">cv. Salinas</strain>
        <tissue evidence="2">Seedlings</tissue>
    </source>
</reference>
<keyword evidence="3" id="KW-1185">Reference proteome</keyword>
<evidence type="ECO:0000256" key="1">
    <source>
        <dbReference type="SAM" id="MobiDB-lite"/>
    </source>
</evidence>
<accession>A0A9R1WHI6</accession>
<dbReference type="EMBL" id="NBSK02000001">
    <property type="protein sequence ID" value="KAJ0225320.1"/>
    <property type="molecule type" value="Genomic_DNA"/>
</dbReference>
<protein>
    <submittedName>
        <fullName evidence="2">Uncharacterized protein</fullName>
    </submittedName>
</protein>